<dbReference type="GO" id="GO:0005829">
    <property type="term" value="C:cytosol"/>
    <property type="evidence" value="ECO:0007669"/>
    <property type="project" value="TreeGrafter"/>
</dbReference>
<reference evidence="2 3" key="1">
    <citation type="submission" date="2015-09" db="EMBL/GenBank/DDBJ databases">
        <title>A metagenomics-based metabolic model of nitrate-dependent anaerobic oxidation of methane by Methanoperedens-like archaea.</title>
        <authorList>
            <person name="Arshad A."/>
            <person name="Speth D.R."/>
            <person name="De Graaf R.M."/>
            <person name="Op Den Camp H.J."/>
            <person name="Jetten M.S."/>
            <person name="Welte C.U."/>
        </authorList>
    </citation>
    <scope>NUCLEOTIDE SEQUENCE [LARGE SCALE GENOMIC DNA]</scope>
</reference>
<organism evidence="2 3">
    <name type="scientific">Candidatus Methanoperedens nitratireducens</name>
    <dbReference type="NCBI Taxonomy" id="1392998"/>
    <lineage>
        <taxon>Archaea</taxon>
        <taxon>Methanobacteriati</taxon>
        <taxon>Methanobacteriota</taxon>
        <taxon>Stenosarchaea group</taxon>
        <taxon>Methanomicrobia</taxon>
        <taxon>Methanosarcinales</taxon>
        <taxon>ANME-2 cluster</taxon>
        <taxon>Candidatus Methanoperedentaceae</taxon>
        <taxon>Candidatus Methanoperedens</taxon>
    </lineage>
</organism>
<dbReference type="Proteomes" id="UP000050360">
    <property type="component" value="Unassembled WGS sequence"/>
</dbReference>
<dbReference type="AlphaFoldDB" id="A0A0P8AEY3"/>
<gene>
    <name evidence="2" type="ORF">MPEBLZ_02619</name>
</gene>
<sequence length="180" mass="18933">MDTSIASDQLSIIDDGIFSGGLGTSSCDEEGTPSQTTPIIKNGILSSFIYDCYAAGKEKRESTGNAIRGSYTSTPSIGIRNLIIEHPSSDIIAETSDGVIVNTVIGAHTANPISGDFSVEARNSFEIKNGQIASPIKSLMISGNIFELLKNIDGIGKDIRKVGNVITPTVRVGKMKVVGN</sequence>
<comment type="caution">
    <text evidence="2">The sequence shown here is derived from an EMBL/GenBank/DDBJ whole genome shotgun (WGS) entry which is preliminary data.</text>
</comment>
<dbReference type="GO" id="GO:0008237">
    <property type="term" value="F:metallopeptidase activity"/>
    <property type="evidence" value="ECO:0007669"/>
    <property type="project" value="InterPro"/>
</dbReference>
<evidence type="ECO:0000313" key="2">
    <source>
        <dbReference type="EMBL" id="KPQ42823.1"/>
    </source>
</evidence>
<dbReference type="EMBL" id="LKCM01000202">
    <property type="protein sequence ID" value="KPQ42823.1"/>
    <property type="molecule type" value="Genomic_DNA"/>
</dbReference>
<dbReference type="PATRIC" id="fig|1719120.3.peg.2859"/>
<protein>
    <submittedName>
        <fullName evidence="2">PmbA protein</fullName>
    </submittedName>
</protein>
<evidence type="ECO:0000259" key="1">
    <source>
        <dbReference type="Pfam" id="PF19289"/>
    </source>
</evidence>
<dbReference type="InterPro" id="IPR045569">
    <property type="entry name" value="Metalloprtase-TldD/E_C"/>
</dbReference>
<dbReference type="GO" id="GO:0006508">
    <property type="term" value="P:proteolysis"/>
    <property type="evidence" value="ECO:0007669"/>
    <property type="project" value="InterPro"/>
</dbReference>
<dbReference type="PANTHER" id="PTHR43421:SF1">
    <property type="entry name" value="METALLOPROTEASE PMBA"/>
    <property type="match status" value="1"/>
</dbReference>
<dbReference type="PANTHER" id="PTHR43421">
    <property type="entry name" value="METALLOPROTEASE PMBA"/>
    <property type="match status" value="1"/>
</dbReference>
<dbReference type="InterPro" id="IPR036059">
    <property type="entry name" value="TldD/PmbA_sf"/>
</dbReference>
<dbReference type="Pfam" id="PF19289">
    <property type="entry name" value="PmbA_TldD_3rd"/>
    <property type="match status" value="1"/>
</dbReference>
<feature type="domain" description="Metalloprotease TldD/E C-terminal" evidence="1">
    <location>
        <begin position="2"/>
        <end position="179"/>
    </location>
</feature>
<dbReference type="InterPro" id="IPR047657">
    <property type="entry name" value="PmbA"/>
</dbReference>
<name>A0A0P8AEY3_9EURY</name>
<evidence type="ECO:0000313" key="3">
    <source>
        <dbReference type="Proteomes" id="UP000050360"/>
    </source>
</evidence>
<proteinExistence type="predicted"/>
<dbReference type="SUPFAM" id="SSF111283">
    <property type="entry name" value="Putative modulator of DNA gyrase, PmbA/TldD"/>
    <property type="match status" value="1"/>
</dbReference>
<accession>A0A0P8AEY3</accession>